<accession>A0A369XK85</accession>
<dbReference type="Proteomes" id="UP000253831">
    <property type="component" value="Unassembled WGS sequence"/>
</dbReference>
<evidence type="ECO:0000313" key="3">
    <source>
        <dbReference type="Proteomes" id="UP000253831"/>
    </source>
</evidence>
<reference evidence="2 3" key="1">
    <citation type="submission" date="2018-05" db="EMBL/GenBank/DDBJ databases">
        <title>Integrated omic analyses show evidence that a Ca. Accumulibacter phosphatis strain performs denitrification under micro-aerobic conditions.</title>
        <authorList>
            <person name="Camejo P.Y."/>
            <person name="Katherine M.D."/>
            <person name="Daniel N.R."/>
        </authorList>
    </citation>
    <scope>NUCLEOTIDE SEQUENCE [LARGE SCALE GENOMIC DNA]</scope>
    <source>
        <strain evidence="2">UW-LDO-IC</strain>
    </source>
</reference>
<dbReference type="EMBL" id="QPGA01000022">
    <property type="protein sequence ID" value="RDE50324.1"/>
    <property type="molecule type" value="Genomic_DNA"/>
</dbReference>
<dbReference type="AlphaFoldDB" id="A0A369XK85"/>
<dbReference type="Pfam" id="PF05990">
    <property type="entry name" value="DUF900"/>
    <property type="match status" value="1"/>
</dbReference>
<proteinExistence type="predicted"/>
<gene>
    <name evidence="2" type="ORF">DVS81_12145</name>
</gene>
<dbReference type="GO" id="GO:0016787">
    <property type="term" value="F:hydrolase activity"/>
    <property type="evidence" value="ECO:0007669"/>
    <property type="project" value="UniProtKB-KW"/>
</dbReference>
<comment type="caution">
    <text evidence="2">The sequence shown here is derived from an EMBL/GenBank/DDBJ whole genome shotgun (WGS) entry which is preliminary data.</text>
</comment>
<evidence type="ECO:0000313" key="2">
    <source>
        <dbReference type="EMBL" id="RDE50324.1"/>
    </source>
</evidence>
<dbReference type="SUPFAM" id="SSF53474">
    <property type="entry name" value="alpha/beta-Hydrolases"/>
    <property type="match status" value="1"/>
</dbReference>
<feature type="region of interest" description="Disordered" evidence="1">
    <location>
        <begin position="369"/>
        <end position="397"/>
    </location>
</feature>
<dbReference type="InterPro" id="IPR029058">
    <property type="entry name" value="AB_hydrolase_fold"/>
</dbReference>
<name>A0A369XK85_9PROT</name>
<protein>
    <submittedName>
        <fullName evidence="2">Alpha/beta hydrolase</fullName>
    </submittedName>
</protein>
<dbReference type="InterPro" id="IPR010297">
    <property type="entry name" value="DUF900_hydrolase"/>
</dbReference>
<keyword evidence="2" id="KW-0378">Hydrolase</keyword>
<sequence>MLFVTNRVPSGENPLVSEANRQLQFKDDFVHATNSLFYCRADANGEITEVMSDGFFASLAERGKMGRKNVLLYIHGYNTSMSKALGKGFSLQTLLDRIADKRFEVVTLIWPCTADPQNAEQQVRALKYWNDQDAADMSGPVFGRLLSRFVFRQAHLPANAEACQMRIHMLAHSMGNRVLMNVLNAWGNSIGGGGVPLLCRNIFLTGADIPNTALERGQPGYAITLAARKVIVYHASDDRKLEESIVANTFRDGFRGAIEMTARLGDSGPESLRKTRDNVHAIDCDQFNEQFDTKTEGGKSRSVGHSYFLTDSEEAEENPSVAWKAYYQVKGAISPSLYHMAATMLTDRVAKIGTKRKLKLSPDYVFPPRQAVPPVATAQPSAAAGATNPVAHASPPG</sequence>
<organism evidence="2 3">
    <name type="scientific">Candidatus Accumulibacter meliphilus</name>
    <dbReference type="NCBI Taxonomy" id="2211374"/>
    <lineage>
        <taxon>Bacteria</taxon>
        <taxon>Pseudomonadati</taxon>
        <taxon>Pseudomonadota</taxon>
        <taxon>Betaproteobacteria</taxon>
        <taxon>Candidatus Accumulibacter</taxon>
    </lineage>
</organism>
<feature type="compositionally biased region" description="Low complexity" evidence="1">
    <location>
        <begin position="369"/>
        <end position="389"/>
    </location>
</feature>
<evidence type="ECO:0000256" key="1">
    <source>
        <dbReference type="SAM" id="MobiDB-lite"/>
    </source>
</evidence>